<evidence type="ECO:0000256" key="1">
    <source>
        <dbReference type="SAM" id="MobiDB-lite"/>
    </source>
</evidence>
<reference evidence="2 3" key="1">
    <citation type="submission" date="2024-02" db="EMBL/GenBank/DDBJ databases">
        <title>High-quality chromosome-scale genome assembly of Pensacola bahiagrass (Paspalum notatum Flugge var. saurae).</title>
        <authorList>
            <person name="Vega J.M."/>
            <person name="Podio M."/>
            <person name="Orjuela J."/>
            <person name="Siena L.A."/>
            <person name="Pessino S.C."/>
            <person name="Combes M.C."/>
            <person name="Mariac C."/>
            <person name="Albertini E."/>
            <person name="Pupilli F."/>
            <person name="Ortiz J.P.A."/>
            <person name="Leblanc O."/>
        </authorList>
    </citation>
    <scope>NUCLEOTIDE SEQUENCE [LARGE SCALE GENOMIC DNA]</scope>
    <source>
        <strain evidence="2">R1</strain>
        <tissue evidence="2">Leaf</tissue>
    </source>
</reference>
<organism evidence="2 3">
    <name type="scientific">Paspalum notatum var. saurae</name>
    <dbReference type="NCBI Taxonomy" id="547442"/>
    <lineage>
        <taxon>Eukaryota</taxon>
        <taxon>Viridiplantae</taxon>
        <taxon>Streptophyta</taxon>
        <taxon>Embryophyta</taxon>
        <taxon>Tracheophyta</taxon>
        <taxon>Spermatophyta</taxon>
        <taxon>Magnoliopsida</taxon>
        <taxon>Liliopsida</taxon>
        <taxon>Poales</taxon>
        <taxon>Poaceae</taxon>
        <taxon>PACMAD clade</taxon>
        <taxon>Panicoideae</taxon>
        <taxon>Andropogonodae</taxon>
        <taxon>Paspaleae</taxon>
        <taxon>Paspalinae</taxon>
        <taxon>Paspalum</taxon>
    </lineage>
</organism>
<dbReference type="EMBL" id="CP144751">
    <property type="protein sequence ID" value="WVZ86929.1"/>
    <property type="molecule type" value="Genomic_DNA"/>
</dbReference>
<evidence type="ECO:0000313" key="3">
    <source>
        <dbReference type="Proteomes" id="UP001341281"/>
    </source>
</evidence>
<name>A0AAQ3U8T7_PASNO</name>
<dbReference type="Proteomes" id="UP001341281">
    <property type="component" value="Chromosome 07"/>
</dbReference>
<feature type="region of interest" description="Disordered" evidence="1">
    <location>
        <begin position="162"/>
        <end position="206"/>
    </location>
</feature>
<evidence type="ECO:0000313" key="2">
    <source>
        <dbReference type="EMBL" id="WVZ86929.1"/>
    </source>
</evidence>
<sequence>MAMSRPNSPVASRVTGSPPLARPAVMLALPRKVERRRPKCLACGRSSSDHHGFGSVSSARDQAPLHATVLVVSIPAAVGHCSFPVDPAAVRRTRAIPATVWEFLQPTSKPPVHAIRFSPEMQFFGGPLVIAESTARSGHGPTLGCLASQFLLPRWTRAAAMDSASPARRSPDSVEPNRQAANEPRRRETDGPAGAPDEHRAVGAVNTSRLPALVEINSKRKAQADDGWSSTKLVHCCREDSRHVPPPPSRMQQKMQYGQLAAAMSLKSQQSHAGAAESESWWTELSGGTRKTSINLTTLAAGWGSHRDARS</sequence>
<keyword evidence="3" id="KW-1185">Reference proteome</keyword>
<accession>A0AAQ3U8T7</accession>
<dbReference type="AlphaFoldDB" id="A0AAQ3U8T7"/>
<proteinExistence type="predicted"/>
<protein>
    <submittedName>
        <fullName evidence="2">Uncharacterized protein</fullName>
    </submittedName>
</protein>
<feature type="compositionally biased region" description="Basic and acidic residues" evidence="1">
    <location>
        <begin position="183"/>
        <end position="201"/>
    </location>
</feature>
<gene>
    <name evidence="2" type="ORF">U9M48_033640</name>
</gene>